<dbReference type="PANTHER" id="PTHR48083">
    <property type="entry name" value="MEDIUM-CHAIN SPECIFIC ACYL-COA DEHYDROGENASE, MITOCHONDRIAL-RELATED"/>
    <property type="match status" value="1"/>
</dbReference>
<dbReference type="GO" id="GO:0050660">
    <property type="term" value="F:flavin adenine dinucleotide binding"/>
    <property type="evidence" value="ECO:0007669"/>
    <property type="project" value="InterPro"/>
</dbReference>
<dbReference type="GO" id="GO:0016712">
    <property type="term" value="F:oxidoreductase activity, acting on paired donors, with incorporation or reduction of molecular oxygen, reduced flavin or flavoprotein as one donor, and incorporation of one atom of oxygen"/>
    <property type="evidence" value="ECO:0007669"/>
    <property type="project" value="TreeGrafter"/>
</dbReference>
<evidence type="ECO:0000256" key="2">
    <source>
        <dbReference type="ARBA" id="ARBA00049661"/>
    </source>
</evidence>
<dbReference type="Gene3D" id="1.10.540.10">
    <property type="entry name" value="Acyl-CoA dehydrogenase/oxidase, N-terminal domain"/>
    <property type="match status" value="1"/>
</dbReference>
<evidence type="ECO:0000313" key="5">
    <source>
        <dbReference type="EMBL" id="GID64973.1"/>
    </source>
</evidence>
<feature type="domain" description="Acyl-CoA dehydrogenase C-terminal" evidence="4">
    <location>
        <begin position="244"/>
        <end position="362"/>
    </location>
</feature>
<dbReference type="EMBL" id="BOMH01000019">
    <property type="protein sequence ID" value="GID64973.1"/>
    <property type="molecule type" value="Genomic_DNA"/>
</dbReference>
<comment type="caution">
    <text evidence="5">The sequence shown here is derived from an EMBL/GenBank/DDBJ whole genome shotgun (WGS) entry which is preliminary data.</text>
</comment>
<dbReference type="GO" id="GO:0003995">
    <property type="term" value="F:acyl-CoA dehydrogenase activity"/>
    <property type="evidence" value="ECO:0007669"/>
    <property type="project" value="TreeGrafter"/>
</dbReference>
<dbReference type="InterPro" id="IPR013786">
    <property type="entry name" value="AcylCoA_DH/ox_N"/>
</dbReference>
<feature type="domain" description="Acyl-CoA dehydrogenase/oxidase N-terminal" evidence="3">
    <location>
        <begin position="32"/>
        <end position="95"/>
    </location>
</feature>
<dbReference type="InterPro" id="IPR036250">
    <property type="entry name" value="AcylCo_DH-like_C"/>
</dbReference>
<accession>A0A919M585</accession>
<sequence>MRTGRASLRTRTVIAQPPPVTGAVLTATALAASRAADTDRRRRLAAEVVDAVTAAGLVRHFVPRRWGGREGSCAALFTAVTELATGCAATAWCTSLWATHGRYASYLPERGRADVWAAGPDVRLAAGLRPRDGGCRRTAGGWTVHGGWDHVSGVEWSEWVLLGAPEPEDAATVRVFAVPRAAVRVADDWDSLGLRGTGSHGVSLEETFVPEHRSVPLSAILRGDGEPGAARCHRVPAHLPGSVLLAAPALGAARHALSCWRRQAGRSAGEQPAAAMVLASSAAEIEAAAMLLARAARRADRGPAGELATAGNRRDAAAAVRLLLAVADRLLDAGGMASVAAPHPLHRAWRDIRTVAGHAALHPAAAAQAYAAALGDAQPW</sequence>
<dbReference type="Pfam" id="PF02771">
    <property type="entry name" value="Acyl-CoA_dh_N"/>
    <property type="match status" value="1"/>
</dbReference>
<dbReference type="RefSeq" id="WP_203740693.1">
    <property type="nucleotide sequence ID" value="NZ_BOMH01000019.1"/>
</dbReference>
<evidence type="ECO:0000259" key="3">
    <source>
        <dbReference type="Pfam" id="PF02771"/>
    </source>
</evidence>
<evidence type="ECO:0000313" key="6">
    <source>
        <dbReference type="Proteomes" id="UP000619479"/>
    </source>
</evidence>
<proteinExistence type="inferred from homology"/>
<evidence type="ECO:0000256" key="1">
    <source>
        <dbReference type="ARBA" id="ARBA00023002"/>
    </source>
</evidence>
<dbReference type="PIRSF" id="PIRSF016578">
    <property type="entry name" value="HsaA"/>
    <property type="match status" value="1"/>
</dbReference>
<dbReference type="GO" id="GO:0033539">
    <property type="term" value="P:fatty acid beta-oxidation using acyl-CoA dehydrogenase"/>
    <property type="evidence" value="ECO:0007669"/>
    <property type="project" value="TreeGrafter"/>
</dbReference>
<reference evidence="5" key="1">
    <citation type="submission" date="2021-01" db="EMBL/GenBank/DDBJ databases">
        <title>Whole genome shotgun sequence of Actinoplanes cyaneus NBRC 14990.</title>
        <authorList>
            <person name="Komaki H."/>
            <person name="Tamura T."/>
        </authorList>
    </citation>
    <scope>NUCLEOTIDE SEQUENCE</scope>
    <source>
        <strain evidence="5">NBRC 14990</strain>
    </source>
</reference>
<dbReference type="Proteomes" id="UP000619479">
    <property type="component" value="Unassembled WGS sequence"/>
</dbReference>
<dbReference type="InterPro" id="IPR037069">
    <property type="entry name" value="AcylCoA_DH/ox_N_sf"/>
</dbReference>
<dbReference type="AlphaFoldDB" id="A0A919M585"/>
<dbReference type="Gene3D" id="1.20.140.10">
    <property type="entry name" value="Butyryl-CoA Dehydrogenase, subunit A, domain 3"/>
    <property type="match status" value="1"/>
</dbReference>
<dbReference type="Gene3D" id="2.40.110.10">
    <property type="entry name" value="Butyryl-CoA Dehydrogenase, subunit A, domain 2"/>
    <property type="match status" value="1"/>
</dbReference>
<dbReference type="InterPro" id="IPR009100">
    <property type="entry name" value="AcylCoA_DH/oxidase_NM_dom_sf"/>
</dbReference>
<organism evidence="5 6">
    <name type="scientific">Actinoplanes cyaneus</name>
    <dbReference type="NCBI Taxonomy" id="52696"/>
    <lineage>
        <taxon>Bacteria</taxon>
        <taxon>Bacillati</taxon>
        <taxon>Actinomycetota</taxon>
        <taxon>Actinomycetes</taxon>
        <taxon>Micromonosporales</taxon>
        <taxon>Micromonosporaceae</taxon>
        <taxon>Actinoplanes</taxon>
    </lineage>
</organism>
<dbReference type="SUPFAM" id="SSF56645">
    <property type="entry name" value="Acyl-CoA dehydrogenase NM domain-like"/>
    <property type="match status" value="1"/>
</dbReference>
<dbReference type="InterPro" id="IPR046373">
    <property type="entry name" value="Acyl-CoA_Oxase/DH_mid-dom_sf"/>
</dbReference>
<dbReference type="GO" id="GO:0005737">
    <property type="term" value="C:cytoplasm"/>
    <property type="evidence" value="ECO:0007669"/>
    <property type="project" value="TreeGrafter"/>
</dbReference>
<name>A0A919M585_9ACTN</name>
<gene>
    <name evidence="5" type="primary">mmfH</name>
    <name evidence="5" type="ORF">Acy02nite_28540</name>
</gene>
<dbReference type="InterPro" id="IPR013107">
    <property type="entry name" value="Acyl-CoA_DH_C"/>
</dbReference>
<protein>
    <submittedName>
        <fullName evidence="5">Oxidoreductase mmfh</fullName>
    </submittedName>
</protein>
<dbReference type="PANTHER" id="PTHR48083:SF19">
    <property type="entry name" value="FLAVIN-DEPENDENT MONOOXYGENASE, OXYGENASE SUBUNIT HSAA"/>
    <property type="match status" value="1"/>
</dbReference>
<keyword evidence="1" id="KW-0560">Oxidoreductase</keyword>
<comment type="similarity">
    <text evidence="2">Belongs to the HpaH/HsaA monooxygenase family.</text>
</comment>
<dbReference type="SUPFAM" id="SSF47203">
    <property type="entry name" value="Acyl-CoA dehydrogenase C-terminal domain-like"/>
    <property type="match status" value="1"/>
</dbReference>
<keyword evidence="6" id="KW-1185">Reference proteome</keyword>
<dbReference type="InterPro" id="IPR050741">
    <property type="entry name" value="Acyl-CoA_dehydrogenase"/>
</dbReference>
<dbReference type="Pfam" id="PF08028">
    <property type="entry name" value="Acyl-CoA_dh_2"/>
    <property type="match status" value="1"/>
</dbReference>
<evidence type="ECO:0000259" key="4">
    <source>
        <dbReference type="Pfam" id="PF08028"/>
    </source>
</evidence>